<dbReference type="Gene3D" id="3.90.10.10">
    <property type="entry name" value="Cytochrome C3"/>
    <property type="match status" value="1"/>
</dbReference>
<dbReference type="EMBL" id="CP017641">
    <property type="protein sequence ID" value="APZ93885.1"/>
    <property type="molecule type" value="Genomic_DNA"/>
</dbReference>
<proteinExistence type="predicted"/>
<dbReference type="InterPro" id="IPR036280">
    <property type="entry name" value="Multihaem_cyt_sf"/>
</dbReference>
<dbReference type="OrthoDB" id="269685at2"/>
<dbReference type="KEGG" id="fmr:Fuma_03503"/>
<dbReference type="GO" id="GO:0009061">
    <property type="term" value="P:anaerobic respiration"/>
    <property type="evidence" value="ECO:0007669"/>
    <property type="project" value="InterPro"/>
</dbReference>
<feature type="transmembrane region" description="Helical" evidence="1">
    <location>
        <begin position="6"/>
        <end position="26"/>
    </location>
</feature>
<name>A0A1P8WIJ1_9PLAN</name>
<dbReference type="SUPFAM" id="SSF48695">
    <property type="entry name" value="Multiheme cytochromes"/>
    <property type="match status" value="1"/>
</dbReference>
<gene>
    <name evidence="2" type="ORF">Fuma_03503</name>
</gene>
<reference evidence="2 3" key="1">
    <citation type="journal article" date="2016" name="Front. Microbiol.">
        <title>Fuerstia marisgermanicae gen. nov., sp. nov., an Unusual Member of the Phylum Planctomycetes from the German Wadden Sea.</title>
        <authorList>
            <person name="Kohn T."/>
            <person name="Heuer A."/>
            <person name="Jogler M."/>
            <person name="Vollmers J."/>
            <person name="Boedeker C."/>
            <person name="Bunk B."/>
            <person name="Rast P."/>
            <person name="Borchert D."/>
            <person name="Glockner I."/>
            <person name="Freese H.M."/>
            <person name="Klenk H.P."/>
            <person name="Overmann J."/>
            <person name="Kaster A.K."/>
            <person name="Rohde M."/>
            <person name="Wiegand S."/>
            <person name="Jogler C."/>
        </authorList>
    </citation>
    <scope>NUCLEOTIDE SEQUENCE [LARGE SCALE GENOMIC DNA]</scope>
    <source>
        <strain evidence="2 3">NH11</strain>
    </source>
</reference>
<evidence type="ECO:0000313" key="2">
    <source>
        <dbReference type="EMBL" id="APZ93885.1"/>
    </source>
</evidence>
<dbReference type="Proteomes" id="UP000187735">
    <property type="component" value="Chromosome"/>
</dbReference>
<dbReference type="STRING" id="1891926.Fuma_03503"/>
<evidence type="ECO:0000256" key="1">
    <source>
        <dbReference type="SAM" id="Phobius"/>
    </source>
</evidence>
<protein>
    <submittedName>
        <fullName evidence="2">Nitrate reductase cytochrome c-type subunit (NapB)</fullName>
    </submittedName>
</protein>
<keyword evidence="1" id="KW-0472">Membrane</keyword>
<sequence>MQESTYKNGVAVACFIVISATVVGYFTGLQAPMTASATTPQVLVTHEQDPLAAGIITATNYVDMPAATRQRFAVARTSLKDLKSVNDPLAEVKVTPAAKAFALQRREHNRAFNGAPPTIPHAVHQTSTAACVACHSEGAKTQTLRVPKMSHQFLANCTQCHIEAIPRHMTASLFRENSFAGLAAPNGGPRAYPGAPPQIPHSTWMRSDCLSCHGFAGPQGIRTTHPWRKNCQQCHAPSSELDQTMLAAEPTFLKPPQIE</sequence>
<keyword evidence="3" id="KW-1185">Reference proteome</keyword>
<organism evidence="2 3">
    <name type="scientific">Fuerstiella marisgermanici</name>
    <dbReference type="NCBI Taxonomy" id="1891926"/>
    <lineage>
        <taxon>Bacteria</taxon>
        <taxon>Pseudomonadati</taxon>
        <taxon>Planctomycetota</taxon>
        <taxon>Planctomycetia</taxon>
        <taxon>Planctomycetales</taxon>
        <taxon>Planctomycetaceae</taxon>
        <taxon>Fuerstiella</taxon>
    </lineage>
</organism>
<keyword evidence="1" id="KW-1133">Transmembrane helix</keyword>
<evidence type="ECO:0000313" key="3">
    <source>
        <dbReference type="Proteomes" id="UP000187735"/>
    </source>
</evidence>
<keyword evidence="1" id="KW-0812">Transmembrane</keyword>
<accession>A0A1P8WIJ1</accession>
<dbReference type="RefSeq" id="WP_077025277.1">
    <property type="nucleotide sequence ID" value="NZ_CP017641.1"/>
</dbReference>
<dbReference type="AlphaFoldDB" id="A0A1P8WIJ1"/>